<evidence type="ECO:0000256" key="5">
    <source>
        <dbReference type="ARBA" id="ARBA00022691"/>
    </source>
</evidence>
<comment type="subcellular location">
    <subcellularLocation>
        <location evidence="1">Chromosome</location>
    </subcellularLocation>
</comment>
<dbReference type="GO" id="GO:0005694">
    <property type="term" value="C:chromosome"/>
    <property type="evidence" value="ECO:0007669"/>
    <property type="project" value="UniProtKB-SubCell"/>
</dbReference>
<evidence type="ECO:0000256" key="1">
    <source>
        <dbReference type="ARBA" id="ARBA00004286"/>
    </source>
</evidence>
<dbReference type="InterPro" id="IPR001214">
    <property type="entry name" value="SET_dom"/>
</dbReference>
<dbReference type="Proteomes" id="UP000887013">
    <property type="component" value="Unassembled WGS sequence"/>
</dbReference>
<evidence type="ECO:0000259" key="8">
    <source>
        <dbReference type="PROSITE" id="PS50280"/>
    </source>
</evidence>
<keyword evidence="2" id="KW-0158">Chromosome</keyword>
<dbReference type="PROSITE" id="PS50280">
    <property type="entry name" value="SET"/>
    <property type="match status" value="1"/>
</dbReference>
<dbReference type="GO" id="GO:0008757">
    <property type="term" value="F:S-adenosylmethionine-dependent methyltransferase activity"/>
    <property type="evidence" value="ECO:0007669"/>
    <property type="project" value="UniProtKB-ARBA"/>
</dbReference>
<evidence type="ECO:0000256" key="2">
    <source>
        <dbReference type="ARBA" id="ARBA00022454"/>
    </source>
</evidence>
<feature type="domain" description="SET" evidence="8">
    <location>
        <begin position="113"/>
        <end position="237"/>
    </location>
</feature>
<keyword evidence="7" id="KW-0862">Zinc</keyword>
<dbReference type="Pfam" id="PF05033">
    <property type="entry name" value="Pre-SET"/>
    <property type="match status" value="1"/>
</dbReference>
<dbReference type="Gene3D" id="2.170.270.10">
    <property type="entry name" value="SET domain"/>
    <property type="match status" value="1"/>
</dbReference>
<dbReference type="SUPFAM" id="SSF82199">
    <property type="entry name" value="SET domain"/>
    <property type="match status" value="1"/>
</dbReference>
<dbReference type="GO" id="GO:0032259">
    <property type="term" value="P:methylation"/>
    <property type="evidence" value="ECO:0007669"/>
    <property type="project" value="UniProtKB-KW"/>
</dbReference>
<dbReference type="InterPro" id="IPR046341">
    <property type="entry name" value="SET_dom_sf"/>
</dbReference>
<evidence type="ECO:0000256" key="4">
    <source>
        <dbReference type="ARBA" id="ARBA00022679"/>
    </source>
</evidence>
<dbReference type="SMART" id="SM00317">
    <property type="entry name" value="SET"/>
    <property type="match status" value="1"/>
</dbReference>
<protein>
    <submittedName>
        <fullName evidence="9">Histone-lysine N-methyltransferase SETMAR</fullName>
    </submittedName>
</protein>
<sequence>MFIADISNNQEKLKISFTNEINSLQLPPFVTYTATSVLGSESLTEEFESLPLPCNCERLCNQSCPCSAKVNIYCNGILSENYNHSTGPIVECSDLCTCISSCPNRVVQHGIQFALEVFLTERTGFGVRSKEFIPKYSFVCEYVGEIIDEHEAEQRLKKHGLKESNYIYVIKEHISNNKCIQTIIDPTFVGNVGRYLNHSCSPNLFSVPVRAGSMIPKICFFAKKDIFPFIELTYNYGEECIVDRNGSNCARECQCQSLNCCGYLPFIGDNWIT</sequence>
<evidence type="ECO:0000313" key="9">
    <source>
        <dbReference type="EMBL" id="GFU22461.1"/>
    </source>
</evidence>
<dbReference type="GO" id="GO:0042054">
    <property type="term" value="F:histone methyltransferase activity"/>
    <property type="evidence" value="ECO:0007669"/>
    <property type="project" value="InterPro"/>
</dbReference>
<keyword evidence="3" id="KW-0489">Methyltransferase</keyword>
<dbReference type="InterPro" id="IPR007728">
    <property type="entry name" value="Pre-SET_dom"/>
</dbReference>
<name>A0A8X6QJN9_NEPPI</name>
<organism evidence="9 10">
    <name type="scientific">Nephila pilipes</name>
    <name type="common">Giant wood spider</name>
    <name type="synonym">Nephila maculata</name>
    <dbReference type="NCBI Taxonomy" id="299642"/>
    <lineage>
        <taxon>Eukaryota</taxon>
        <taxon>Metazoa</taxon>
        <taxon>Ecdysozoa</taxon>
        <taxon>Arthropoda</taxon>
        <taxon>Chelicerata</taxon>
        <taxon>Arachnida</taxon>
        <taxon>Araneae</taxon>
        <taxon>Araneomorphae</taxon>
        <taxon>Entelegynae</taxon>
        <taxon>Araneoidea</taxon>
        <taxon>Nephilidae</taxon>
        <taxon>Nephila</taxon>
    </lineage>
</organism>
<dbReference type="PANTHER" id="PTHR46223:SF3">
    <property type="entry name" value="HISTONE-LYSINE N-METHYLTRANSFERASE SET-23"/>
    <property type="match status" value="1"/>
</dbReference>
<evidence type="ECO:0000256" key="7">
    <source>
        <dbReference type="ARBA" id="ARBA00022833"/>
    </source>
</evidence>
<proteinExistence type="predicted"/>
<dbReference type="GO" id="GO:0005634">
    <property type="term" value="C:nucleus"/>
    <property type="evidence" value="ECO:0007669"/>
    <property type="project" value="InterPro"/>
</dbReference>
<dbReference type="GO" id="GO:0008270">
    <property type="term" value="F:zinc ion binding"/>
    <property type="evidence" value="ECO:0007669"/>
    <property type="project" value="InterPro"/>
</dbReference>
<dbReference type="GO" id="GO:0008170">
    <property type="term" value="F:N-methyltransferase activity"/>
    <property type="evidence" value="ECO:0007669"/>
    <property type="project" value="UniProtKB-ARBA"/>
</dbReference>
<dbReference type="AlphaFoldDB" id="A0A8X6QJN9"/>
<dbReference type="Pfam" id="PF00856">
    <property type="entry name" value="SET"/>
    <property type="match status" value="1"/>
</dbReference>
<keyword evidence="5" id="KW-0949">S-adenosyl-L-methionine</keyword>
<evidence type="ECO:0000256" key="6">
    <source>
        <dbReference type="ARBA" id="ARBA00022723"/>
    </source>
</evidence>
<comment type="caution">
    <text evidence="9">The sequence shown here is derived from an EMBL/GenBank/DDBJ whole genome shotgun (WGS) entry which is preliminary data.</text>
</comment>
<evidence type="ECO:0000256" key="3">
    <source>
        <dbReference type="ARBA" id="ARBA00022603"/>
    </source>
</evidence>
<dbReference type="OrthoDB" id="48306at2759"/>
<keyword evidence="10" id="KW-1185">Reference proteome</keyword>
<accession>A0A8X6QJN9</accession>
<keyword evidence="4" id="KW-0808">Transferase</keyword>
<dbReference type="PANTHER" id="PTHR46223">
    <property type="entry name" value="HISTONE-LYSINE N-METHYLTRANSFERASE SUV39H"/>
    <property type="match status" value="1"/>
</dbReference>
<reference evidence="9" key="1">
    <citation type="submission" date="2020-08" db="EMBL/GenBank/DDBJ databases">
        <title>Multicomponent nature underlies the extraordinary mechanical properties of spider dragline silk.</title>
        <authorList>
            <person name="Kono N."/>
            <person name="Nakamura H."/>
            <person name="Mori M."/>
            <person name="Yoshida Y."/>
            <person name="Ohtoshi R."/>
            <person name="Malay A.D."/>
            <person name="Moran D.A.P."/>
            <person name="Tomita M."/>
            <person name="Numata K."/>
            <person name="Arakawa K."/>
        </authorList>
    </citation>
    <scope>NUCLEOTIDE SEQUENCE</scope>
</reference>
<dbReference type="InterPro" id="IPR050973">
    <property type="entry name" value="H3K9_Histone-Lys_N-MTase"/>
</dbReference>
<evidence type="ECO:0000313" key="10">
    <source>
        <dbReference type="Proteomes" id="UP000887013"/>
    </source>
</evidence>
<dbReference type="EMBL" id="BMAW01081017">
    <property type="protein sequence ID" value="GFU22461.1"/>
    <property type="molecule type" value="Genomic_DNA"/>
</dbReference>
<gene>
    <name evidence="9" type="primary">Setmar</name>
    <name evidence="9" type="ORF">NPIL_569831</name>
</gene>
<keyword evidence="6" id="KW-0479">Metal-binding</keyword>